<reference evidence="2" key="1">
    <citation type="submission" date="2023-08" db="EMBL/GenBank/DDBJ databases">
        <authorList>
            <person name="Chen Y."/>
            <person name="Shah S."/>
            <person name="Dougan E. K."/>
            <person name="Thang M."/>
            <person name="Chan C."/>
        </authorList>
    </citation>
    <scope>NUCLEOTIDE SEQUENCE</scope>
</reference>
<proteinExistence type="predicted"/>
<protein>
    <submittedName>
        <fullName evidence="2">Uncharacterized protein</fullName>
    </submittedName>
</protein>
<dbReference type="EMBL" id="CAUJNA010003303">
    <property type="protein sequence ID" value="CAJ1398528.1"/>
    <property type="molecule type" value="Genomic_DNA"/>
</dbReference>
<dbReference type="AlphaFoldDB" id="A0AA36NDT1"/>
<organism evidence="2 3">
    <name type="scientific">Effrenium voratum</name>
    <dbReference type="NCBI Taxonomy" id="2562239"/>
    <lineage>
        <taxon>Eukaryota</taxon>
        <taxon>Sar</taxon>
        <taxon>Alveolata</taxon>
        <taxon>Dinophyceae</taxon>
        <taxon>Suessiales</taxon>
        <taxon>Symbiodiniaceae</taxon>
        <taxon>Effrenium</taxon>
    </lineage>
</organism>
<evidence type="ECO:0000313" key="2">
    <source>
        <dbReference type="EMBL" id="CAJ1398528.1"/>
    </source>
</evidence>
<gene>
    <name evidence="2" type="ORF">EVOR1521_LOCUS22303</name>
</gene>
<evidence type="ECO:0000313" key="3">
    <source>
        <dbReference type="Proteomes" id="UP001178507"/>
    </source>
</evidence>
<evidence type="ECO:0000256" key="1">
    <source>
        <dbReference type="SAM" id="MobiDB-lite"/>
    </source>
</evidence>
<comment type="caution">
    <text evidence="2">The sequence shown here is derived from an EMBL/GenBank/DDBJ whole genome shotgun (WGS) entry which is preliminary data.</text>
</comment>
<sequence>MTELSAAMGNERLPAEPGKPSPGELVDRCSQALKEAAGEEIAANAAGVIALFASITIPVDANGHSSHELAMLQPVVNRVLRWRNAAKAATGRVHCCRRRGVHA</sequence>
<feature type="region of interest" description="Disordered" evidence="1">
    <location>
        <begin position="1"/>
        <end position="25"/>
    </location>
</feature>
<dbReference type="Proteomes" id="UP001178507">
    <property type="component" value="Unassembled WGS sequence"/>
</dbReference>
<accession>A0AA36NDT1</accession>
<keyword evidence="3" id="KW-1185">Reference proteome</keyword>
<name>A0AA36NDT1_9DINO</name>